<dbReference type="PANTHER" id="PTHR30349:SF64">
    <property type="entry name" value="PROPHAGE INTEGRASE INTD-RELATED"/>
    <property type="match status" value="1"/>
</dbReference>
<dbReference type="GO" id="GO:0015074">
    <property type="term" value="P:DNA integration"/>
    <property type="evidence" value="ECO:0007669"/>
    <property type="project" value="InterPro"/>
</dbReference>
<dbReference type="Gene3D" id="1.10.443.10">
    <property type="entry name" value="Intergrase catalytic core"/>
    <property type="match status" value="1"/>
</dbReference>
<gene>
    <name evidence="3" type="ORF">GGP99_003223</name>
</gene>
<dbReference type="InterPro" id="IPR050090">
    <property type="entry name" value="Tyrosine_recombinase_XerCD"/>
</dbReference>
<dbReference type="Pfam" id="PF00589">
    <property type="entry name" value="Phage_integrase"/>
    <property type="match status" value="1"/>
</dbReference>
<accession>A0AAW5PCC0</accession>
<evidence type="ECO:0000313" key="3">
    <source>
        <dbReference type="EMBL" id="MCS4159233.1"/>
    </source>
</evidence>
<dbReference type="PANTHER" id="PTHR30349">
    <property type="entry name" value="PHAGE INTEGRASE-RELATED"/>
    <property type="match status" value="1"/>
</dbReference>
<proteinExistence type="predicted"/>
<protein>
    <submittedName>
        <fullName evidence="3">Site-specific recombinase XerD</fullName>
    </submittedName>
</protein>
<dbReference type="GO" id="GO:0006310">
    <property type="term" value="P:DNA recombination"/>
    <property type="evidence" value="ECO:0007669"/>
    <property type="project" value="UniProtKB-KW"/>
</dbReference>
<evidence type="ECO:0000313" key="4">
    <source>
        <dbReference type="Proteomes" id="UP001155110"/>
    </source>
</evidence>
<dbReference type="RefSeq" id="WP_272501757.1">
    <property type="nucleotide sequence ID" value="NZ_CALTSH010000031.1"/>
</dbReference>
<dbReference type="GO" id="GO:0003677">
    <property type="term" value="F:DNA binding"/>
    <property type="evidence" value="ECO:0007669"/>
    <property type="project" value="InterPro"/>
</dbReference>
<dbReference type="PROSITE" id="PS51898">
    <property type="entry name" value="TYR_RECOMBINASE"/>
    <property type="match status" value="1"/>
</dbReference>
<dbReference type="InterPro" id="IPR002104">
    <property type="entry name" value="Integrase_catalytic"/>
</dbReference>
<dbReference type="InterPro" id="IPR011010">
    <property type="entry name" value="DNA_brk_join_enz"/>
</dbReference>
<feature type="domain" description="Tyr recombinase" evidence="2">
    <location>
        <begin position="6"/>
        <end position="189"/>
    </location>
</feature>
<evidence type="ECO:0000256" key="1">
    <source>
        <dbReference type="ARBA" id="ARBA00023172"/>
    </source>
</evidence>
<sequence length="193" mass="22290">MARPDKLPKILTEAETSSLLDQPNQRYFGPHRDYLYMRVMLKAGLRASEATALRPEHIDLMSGKLMVREGKGAKDRTLWIGEELLEELQGWMDRRQEKVQEADYLLPTSKGTQVATSHLRRSVKRYARDAGIEEVERVSPHTLRHTFATRLYQETGKIRLVQKALGHSDLSTTMIYTHVVDEELERAMKGLWD</sequence>
<keyword evidence="1" id="KW-0233">DNA recombination</keyword>
<dbReference type="AlphaFoldDB" id="A0AAW5PCC0"/>
<dbReference type="EMBL" id="JANTZM010000021">
    <property type="protein sequence ID" value="MCS4159233.1"/>
    <property type="molecule type" value="Genomic_DNA"/>
</dbReference>
<comment type="caution">
    <text evidence="3">The sequence shown here is derived from an EMBL/GenBank/DDBJ whole genome shotgun (WGS) entry which is preliminary data.</text>
</comment>
<dbReference type="SUPFAM" id="SSF56349">
    <property type="entry name" value="DNA breaking-rejoining enzymes"/>
    <property type="match status" value="1"/>
</dbReference>
<reference evidence="3" key="1">
    <citation type="submission" date="2022-08" db="EMBL/GenBank/DDBJ databases">
        <title>Genomic Encyclopedia of Type Strains, Phase V (KMG-V): Genome sequencing to study the core and pangenomes of soil and plant-associated prokaryotes.</title>
        <authorList>
            <person name="Whitman W."/>
        </authorList>
    </citation>
    <scope>NUCLEOTIDE SEQUENCE</scope>
    <source>
        <strain evidence="3">SP3002</strain>
    </source>
</reference>
<evidence type="ECO:0000259" key="2">
    <source>
        <dbReference type="PROSITE" id="PS51898"/>
    </source>
</evidence>
<dbReference type="InterPro" id="IPR013762">
    <property type="entry name" value="Integrase-like_cat_sf"/>
</dbReference>
<organism evidence="3 4">
    <name type="scientific">Salinibacter ruber</name>
    <dbReference type="NCBI Taxonomy" id="146919"/>
    <lineage>
        <taxon>Bacteria</taxon>
        <taxon>Pseudomonadati</taxon>
        <taxon>Rhodothermota</taxon>
        <taxon>Rhodothermia</taxon>
        <taxon>Rhodothermales</taxon>
        <taxon>Salinibacteraceae</taxon>
        <taxon>Salinibacter</taxon>
    </lineage>
</organism>
<name>A0AAW5PCC0_9BACT</name>
<dbReference type="Proteomes" id="UP001155110">
    <property type="component" value="Unassembled WGS sequence"/>
</dbReference>